<sequence>MTMIDKAPVARALSDFSRFRSTAPVPAVASMSPFLAPAPAAGEPAPVRRASDCGESAMRRLRHPFVSE</sequence>
<name>A0A0A6UP35_ACTUT</name>
<dbReference type="EMBL" id="JRTT01000015">
    <property type="protein sequence ID" value="KHD76803.1"/>
    <property type="molecule type" value="Genomic_DNA"/>
</dbReference>
<dbReference type="OrthoDB" id="3403742at2"/>
<organism evidence="1 2">
    <name type="scientific">Actinoplanes utahensis</name>
    <dbReference type="NCBI Taxonomy" id="1869"/>
    <lineage>
        <taxon>Bacteria</taxon>
        <taxon>Bacillati</taxon>
        <taxon>Actinomycetota</taxon>
        <taxon>Actinomycetes</taxon>
        <taxon>Micromonosporales</taxon>
        <taxon>Micromonosporaceae</taxon>
        <taxon>Actinoplanes</taxon>
    </lineage>
</organism>
<evidence type="ECO:0000313" key="2">
    <source>
        <dbReference type="Proteomes" id="UP000054537"/>
    </source>
</evidence>
<protein>
    <submittedName>
        <fullName evidence="1">Uncharacterized protein</fullName>
    </submittedName>
</protein>
<dbReference type="RefSeq" id="WP_043525060.1">
    <property type="nucleotide sequence ID" value="NZ_BAABKU010000019.1"/>
</dbReference>
<dbReference type="Proteomes" id="UP000054537">
    <property type="component" value="Unassembled WGS sequence"/>
</dbReference>
<gene>
    <name evidence="1" type="ORF">MB27_14735</name>
</gene>
<keyword evidence="2" id="KW-1185">Reference proteome</keyword>
<evidence type="ECO:0000313" key="1">
    <source>
        <dbReference type="EMBL" id="KHD76803.1"/>
    </source>
</evidence>
<proteinExistence type="predicted"/>
<dbReference type="AlphaFoldDB" id="A0A0A6UP35"/>
<comment type="caution">
    <text evidence="1">The sequence shown here is derived from an EMBL/GenBank/DDBJ whole genome shotgun (WGS) entry which is preliminary data.</text>
</comment>
<accession>A0A0A6UP35</accession>
<reference evidence="1 2" key="1">
    <citation type="submission" date="2014-10" db="EMBL/GenBank/DDBJ databases">
        <title>Draft genome sequence of Actinoplanes utahensis NRRL 12052.</title>
        <authorList>
            <person name="Velasco-Bucheli B."/>
            <person name="del Cerro C."/>
            <person name="Hormigo D."/>
            <person name="Garcia J.L."/>
            <person name="Acebal C."/>
            <person name="Arroyo M."/>
            <person name="de la Mata I."/>
        </authorList>
    </citation>
    <scope>NUCLEOTIDE SEQUENCE [LARGE SCALE GENOMIC DNA]</scope>
    <source>
        <strain evidence="1 2">NRRL 12052</strain>
    </source>
</reference>